<keyword evidence="3" id="KW-1185">Reference proteome</keyword>
<proteinExistence type="predicted"/>
<sequence length="239" mass="26807">MAQAPVPLTHGTYDKLDPVARLNGRVFDSDPIIAYMLLNMTRKQRLEYLPSYWSKLAKSALMNNALITEADGWKAASIVIPPGRYIDNVWTLVYSGFICVLWKIGFSGLKRLLTEFSGMTDKAKRKGLGGQKRYYYVFSIGTEYEHRGKGLAKTIMRYHQEKAQSENLPIWLEATTESSRYLYLSIGFQEVEKITLGRGKVAADAALQPNGPGVTLYAMVWWPKSTNHDSEPASSSATP</sequence>
<dbReference type="CDD" id="cd04301">
    <property type="entry name" value="NAT_SF"/>
    <property type="match status" value="1"/>
</dbReference>
<dbReference type="AlphaFoldDB" id="A0A9W9N399"/>
<reference evidence="2" key="2">
    <citation type="journal article" date="2023" name="IMA Fungus">
        <title>Comparative genomic study of the Penicillium genus elucidates a diverse pangenome and 15 lateral gene transfer events.</title>
        <authorList>
            <person name="Petersen C."/>
            <person name="Sorensen T."/>
            <person name="Nielsen M.R."/>
            <person name="Sondergaard T.E."/>
            <person name="Sorensen J.L."/>
            <person name="Fitzpatrick D.A."/>
            <person name="Frisvad J.C."/>
            <person name="Nielsen K.L."/>
        </authorList>
    </citation>
    <scope>NUCLEOTIDE SEQUENCE</scope>
    <source>
        <strain evidence="2">IBT 15544</strain>
    </source>
</reference>
<evidence type="ECO:0000313" key="3">
    <source>
        <dbReference type="Proteomes" id="UP001150904"/>
    </source>
</evidence>
<dbReference type="PANTHER" id="PTHR42791:SF1">
    <property type="entry name" value="N-ACETYLTRANSFERASE DOMAIN-CONTAINING PROTEIN"/>
    <property type="match status" value="1"/>
</dbReference>
<comment type="caution">
    <text evidence="2">The sequence shown here is derived from an EMBL/GenBank/DDBJ whole genome shotgun (WGS) entry which is preliminary data.</text>
</comment>
<dbReference type="Gene3D" id="3.40.630.30">
    <property type="match status" value="1"/>
</dbReference>
<dbReference type="InterPro" id="IPR052523">
    <property type="entry name" value="Trichothecene_AcTrans"/>
</dbReference>
<dbReference type="Pfam" id="PF00583">
    <property type="entry name" value="Acetyltransf_1"/>
    <property type="match status" value="1"/>
</dbReference>
<gene>
    <name evidence="2" type="ORF">N7498_004038</name>
</gene>
<evidence type="ECO:0000259" key="1">
    <source>
        <dbReference type="Pfam" id="PF00583"/>
    </source>
</evidence>
<name>A0A9W9N399_9EURO</name>
<dbReference type="RefSeq" id="XP_058310562.1">
    <property type="nucleotide sequence ID" value="XM_058451100.1"/>
</dbReference>
<evidence type="ECO:0000313" key="2">
    <source>
        <dbReference type="EMBL" id="KAJ5212392.1"/>
    </source>
</evidence>
<dbReference type="InterPro" id="IPR016181">
    <property type="entry name" value="Acyl_CoA_acyltransferase"/>
</dbReference>
<accession>A0A9W9N399</accession>
<dbReference type="PANTHER" id="PTHR42791">
    <property type="entry name" value="GNAT FAMILY ACETYLTRANSFERASE"/>
    <property type="match status" value="1"/>
</dbReference>
<reference evidence="2" key="1">
    <citation type="submission" date="2022-12" db="EMBL/GenBank/DDBJ databases">
        <authorList>
            <person name="Petersen C."/>
        </authorList>
    </citation>
    <scope>NUCLEOTIDE SEQUENCE</scope>
    <source>
        <strain evidence="2">IBT 15544</strain>
    </source>
</reference>
<dbReference type="OrthoDB" id="410198at2759"/>
<dbReference type="InterPro" id="IPR000182">
    <property type="entry name" value="GNAT_dom"/>
</dbReference>
<dbReference type="GO" id="GO:0016747">
    <property type="term" value="F:acyltransferase activity, transferring groups other than amino-acyl groups"/>
    <property type="evidence" value="ECO:0007669"/>
    <property type="project" value="InterPro"/>
</dbReference>
<dbReference type="SUPFAM" id="SSF55729">
    <property type="entry name" value="Acyl-CoA N-acyltransferases (Nat)"/>
    <property type="match status" value="1"/>
</dbReference>
<dbReference type="GeneID" id="83178401"/>
<dbReference type="Proteomes" id="UP001150904">
    <property type="component" value="Unassembled WGS sequence"/>
</dbReference>
<protein>
    <recommendedName>
        <fullName evidence="1">N-acetyltransferase domain-containing protein</fullName>
    </recommendedName>
</protein>
<organism evidence="2 3">
    <name type="scientific">Penicillium cinerascens</name>
    <dbReference type="NCBI Taxonomy" id="70096"/>
    <lineage>
        <taxon>Eukaryota</taxon>
        <taxon>Fungi</taxon>
        <taxon>Dikarya</taxon>
        <taxon>Ascomycota</taxon>
        <taxon>Pezizomycotina</taxon>
        <taxon>Eurotiomycetes</taxon>
        <taxon>Eurotiomycetidae</taxon>
        <taxon>Eurotiales</taxon>
        <taxon>Aspergillaceae</taxon>
        <taxon>Penicillium</taxon>
    </lineage>
</organism>
<dbReference type="EMBL" id="JAPQKR010000008">
    <property type="protein sequence ID" value="KAJ5212392.1"/>
    <property type="molecule type" value="Genomic_DNA"/>
</dbReference>
<feature type="domain" description="N-acetyltransferase" evidence="1">
    <location>
        <begin position="131"/>
        <end position="188"/>
    </location>
</feature>